<evidence type="ECO:0000313" key="9">
    <source>
        <dbReference type="Proteomes" id="UP000321424"/>
    </source>
</evidence>
<comment type="caution">
    <text evidence="8">The sequence shown here is derived from an EMBL/GenBank/DDBJ whole genome shotgun (WGS) entry which is preliminary data.</text>
</comment>
<accession>A0A511MN25</accession>
<evidence type="ECO:0000256" key="2">
    <source>
        <dbReference type="ARBA" id="ARBA00022448"/>
    </source>
</evidence>
<evidence type="ECO:0000256" key="3">
    <source>
        <dbReference type="ARBA" id="ARBA00022692"/>
    </source>
</evidence>
<dbReference type="InterPro" id="IPR002524">
    <property type="entry name" value="Cation_efflux"/>
</dbReference>
<keyword evidence="9" id="KW-1185">Reference proteome</keyword>
<dbReference type="InterPro" id="IPR058533">
    <property type="entry name" value="Cation_efflux_TM"/>
</dbReference>
<evidence type="ECO:0000256" key="6">
    <source>
        <dbReference type="SAM" id="Phobius"/>
    </source>
</evidence>
<dbReference type="InterPro" id="IPR040177">
    <property type="entry name" value="SLC30A9"/>
</dbReference>
<evidence type="ECO:0000259" key="7">
    <source>
        <dbReference type="Pfam" id="PF01545"/>
    </source>
</evidence>
<keyword evidence="4 6" id="KW-1133">Transmembrane helix</keyword>
<comment type="subcellular location">
    <subcellularLocation>
        <location evidence="1">Membrane</location>
        <topology evidence="1">Multi-pass membrane protein</topology>
    </subcellularLocation>
</comment>
<dbReference type="AlphaFoldDB" id="A0A511MN25"/>
<dbReference type="Proteomes" id="UP000321424">
    <property type="component" value="Unassembled WGS sequence"/>
</dbReference>
<feature type="transmembrane region" description="Helical" evidence="6">
    <location>
        <begin position="202"/>
        <end position="220"/>
    </location>
</feature>
<dbReference type="EMBL" id="BJXA01000061">
    <property type="protein sequence ID" value="GEM42023.1"/>
    <property type="molecule type" value="Genomic_DNA"/>
</dbReference>
<organism evidence="8 9">
    <name type="scientific">Nocardia ninae NBRC 108245</name>
    <dbReference type="NCBI Taxonomy" id="1210091"/>
    <lineage>
        <taxon>Bacteria</taxon>
        <taxon>Bacillati</taxon>
        <taxon>Actinomycetota</taxon>
        <taxon>Actinomycetes</taxon>
        <taxon>Mycobacteriales</taxon>
        <taxon>Nocardiaceae</taxon>
        <taxon>Nocardia</taxon>
    </lineage>
</organism>
<dbReference type="Gene3D" id="1.20.1510.10">
    <property type="entry name" value="Cation efflux protein transmembrane domain"/>
    <property type="match status" value="1"/>
</dbReference>
<dbReference type="NCBIfam" id="TIGR01297">
    <property type="entry name" value="CDF"/>
    <property type="match status" value="1"/>
</dbReference>
<feature type="transmembrane region" description="Helical" evidence="6">
    <location>
        <begin position="120"/>
        <end position="142"/>
    </location>
</feature>
<evidence type="ECO:0000313" key="8">
    <source>
        <dbReference type="EMBL" id="GEM42023.1"/>
    </source>
</evidence>
<keyword evidence="2" id="KW-0813">Transport</keyword>
<protein>
    <submittedName>
        <fullName evidence="8">Putative cation transporter</fullName>
    </submittedName>
</protein>
<dbReference type="GO" id="GO:0008324">
    <property type="term" value="F:monoatomic cation transmembrane transporter activity"/>
    <property type="evidence" value="ECO:0007669"/>
    <property type="project" value="InterPro"/>
</dbReference>
<dbReference type="SUPFAM" id="SSF161111">
    <property type="entry name" value="Cation efflux protein transmembrane domain-like"/>
    <property type="match status" value="1"/>
</dbReference>
<feature type="transmembrane region" description="Helical" evidence="6">
    <location>
        <begin position="86"/>
        <end position="105"/>
    </location>
</feature>
<dbReference type="Pfam" id="PF01545">
    <property type="entry name" value="Cation_efflux"/>
    <property type="match status" value="1"/>
</dbReference>
<proteinExistence type="predicted"/>
<dbReference type="PANTHER" id="PTHR13414:SF9">
    <property type="entry name" value="PROTON-COUPLED ZINC ANTIPORTER SLC30A9, MITOCHONDRIAL"/>
    <property type="match status" value="1"/>
</dbReference>
<dbReference type="GO" id="GO:0006829">
    <property type="term" value="P:zinc ion transport"/>
    <property type="evidence" value="ECO:0007669"/>
    <property type="project" value="InterPro"/>
</dbReference>
<feature type="domain" description="Cation efflux protein transmembrane" evidence="7">
    <location>
        <begin position="19"/>
        <end position="226"/>
    </location>
</feature>
<evidence type="ECO:0000256" key="1">
    <source>
        <dbReference type="ARBA" id="ARBA00004141"/>
    </source>
</evidence>
<dbReference type="InterPro" id="IPR027469">
    <property type="entry name" value="Cation_efflux_TMD_sf"/>
</dbReference>
<name>A0A511MN25_9NOCA</name>
<sequence>MPPVALASMSSGGSSTTAILAALGANAGITLAKFVGAVLTGSSSMLAEAMHSLADTANEALLLLGKRRAAHPPDAVHQFGYGRNRYFYSFVVALVLFTMGSLFAIDEGITKIRRPEELSSPAVAIAILLIAMVLETFSLLTARRESQPLKGRGSWWQFIRTSRNPELPVVLLEDSGALVGLAFAFTGVGLTVLTGDARWDGVGTLAIGILLGVIAVVLIVEMKSLLIGEGATPDEDRAIRSNLVDETHFDRVIHLRTEYLAPDELLIAAKIAVRPGLTIDDVATAIDAAEARVRAAVPAAGVMYLEPDLYRPERP</sequence>
<reference evidence="8 9" key="1">
    <citation type="submission" date="2019-07" db="EMBL/GenBank/DDBJ databases">
        <title>Whole genome shotgun sequence of Nocardia ninae NBRC 108245.</title>
        <authorList>
            <person name="Hosoyama A."/>
            <person name="Uohara A."/>
            <person name="Ohji S."/>
            <person name="Ichikawa N."/>
        </authorList>
    </citation>
    <scope>NUCLEOTIDE SEQUENCE [LARGE SCALE GENOMIC DNA]</scope>
    <source>
        <strain evidence="8 9">NBRC 108245</strain>
    </source>
</reference>
<evidence type="ECO:0000256" key="4">
    <source>
        <dbReference type="ARBA" id="ARBA00022989"/>
    </source>
</evidence>
<keyword evidence="3 6" id="KW-0812">Transmembrane</keyword>
<gene>
    <name evidence="8" type="ORF">NN4_65420</name>
</gene>
<dbReference type="GO" id="GO:0016020">
    <property type="term" value="C:membrane"/>
    <property type="evidence" value="ECO:0007669"/>
    <property type="project" value="UniProtKB-SubCell"/>
</dbReference>
<evidence type="ECO:0000256" key="5">
    <source>
        <dbReference type="ARBA" id="ARBA00023136"/>
    </source>
</evidence>
<feature type="transmembrane region" description="Helical" evidence="6">
    <location>
        <begin position="169"/>
        <end position="190"/>
    </location>
</feature>
<keyword evidence="5 6" id="KW-0472">Membrane</keyword>
<dbReference type="PANTHER" id="PTHR13414">
    <property type="entry name" value="HUEL-CATION TRANSPORTER"/>
    <property type="match status" value="1"/>
</dbReference>